<dbReference type="EMBL" id="CAJOBC010094618">
    <property type="protein sequence ID" value="CAF4426503.1"/>
    <property type="molecule type" value="Genomic_DNA"/>
</dbReference>
<dbReference type="SUPFAM" id="SSF57424">
    <property type="entry name" value="LDL receptor-like module"/>
    <property type="match status" value="1"/>
</dbReference>
<evidence type="ECO:0000313" key="3">
    <source>
        <dbReference type="EMBL" id="CAF1564527.1"/>
    </source>
</evidence>
<dbReference type="Proteomes" id="UP000663829">
    <property type="component" value="Unassembled WGS sequence"/>
</dbReference>
<evidence type="ECO:0000313" key="4">
    <source>
        <dbReference type="EMBL" id="CAF4426503.1"/>
    </source>
</evidence>
<dbReference type="Gene3D" id="4.10.400.10">
    <property type="entry name" value="Low-density Lipoprotein Receptor"/>
    <property type="match status" value="1"/>
</dbReference>
<accession>A0A815Y1T1</accession>
<dbReference type="OrthoDB" id="9990982at2759"/>
<dbReference type="AlphaFoldDB" id="A0A815Y1T1"/>
<dbReference type="EMBL" id="CAJNOQ010028838">
    <property type="protein sequence ID" value="CAF1564527.1"/>
    <property type="molecule type" value="Genomic_DNA"/>
</dbReference>
<proteinExistence type="predicted"/>
<evidence type="ECO:0000256" key="1">
    <source>
        <dbReference type="ARBA" id="ARBA00023157"/>
    </source>
</evidence>
<protein>
    <submittedName>
        <fullName evidence="3">Uncharacterized protein</fullName>
    </submittedName>
</protein>
<dbReference type="CDD" id="cd00112">
    <property type="entry name" value="LDLa"/>
    <property type="match status" value="1"/>
</dbReference>
<dbReference type="Proteomes" id="UP000681722">
    <property type="component" value="Unassembled WGS sequence"/>
</dbReference>
<dbReference type="InterPro" id="IPR036055">
    <property type="entry name" value="LDL_receptor-like_sf"/>
</dbReference>
<gene>
    <name evidence="3" type="ORF">GPM918_LOCUS39988</name>
    <name evidence="4" type="ORF">SRO942_LOCUS40902</name>
</gene>
<evidence type="ECO:0000313" key="5">
    <source>
        <dbReference type="Proteomes" id="UP000663829"/>
    </source>
</evidence>
<sequence length="136" mass="15549">MCSTIETHQKKVLEQKVSGSGPTYTALDFIKKTIDEVNCEKLEINECQPDEYRCVNGRCIPKTFFDDDYKYPDCMDYTDEWFGMKLRSACYLSPLSDCEEHLCDFKEIFACGDGNCVNSESATPQCENGRDMQTLS</sequence>
<feature type="disulfide bond" evidence="2">
    <location>
        <begin position="47"/>
        <end position="59"/>
    </location>
</feature>
<dbReference type="PROSITE" id="PS50068">
    <property type="entry name" value="LDLRA_2"/>
    <property type="match status" value="1"/>
</dbReference>
<keyword evidence="5" id="KW-1185">Reference proteome</keyword>
<name>A0A815Y1T1_9BILA</name>
<dbReference type="Pfam" id="PF00057">
    <property type="entry name" value="Ldl_recept_a"/>
    <property type="match status" value="1"/>
</dbReference>
<organism evidence="3 5">
    <name type="scientific">Didymodactylos carnosus</name>
    <dbReference type="NCBI Taxonomy" id="1234261"/>
    <lineage>
        <taxon>Eukaryota</taxon>
        <taxon>Metazoa</taxon>
        <taxon>Spiralia</taxon>
        <taxon>Gnathifera</taxon>
        <taxon>Rotifera</taxon>
        <taxon>Eurotatoria</taxon>
        <taxon>Bdelloidea</taxon>
        <taxon>Philodinida</taxon>
        <taxon>Philodinidae</taxon>
        <taxon>Didymodactylos</taxon>
    </lineage>
</organism>
<reference evidence="3" key="1">
    <citation type="submission" date="2021-02" db="EMBL/GenBank/DDBJ databases">
        <authorList>
            <person name="Nowell W R."/>
        </authorList>
    </citation>
    <scope>NUCLEOTIDE SEQUENCE</scope>
</reference>
<dbReference type="InterPro" id="IPR002172">
    <property type="entry name" value="LDrepeatLR_classA_rpt"/>
</dbReference>
<comment type="caution">
    <text evidence="3">The sequence shown here is derived from an EMBL/GenBank/DDBJ whole genome shotgun (WGS) entry which is preliminary data.</text>
</comment>
<comment type="caution">
    <text evidence="2">Lacks conserved residue(s) required for the propagation of feature annotation.</text>
</comment>
<dbReference type="SMART" id="SM00192">
    <property type="entry name" value="LDLa"/>
    <property type="match status" value="1"/>
</dbReference>
<evidence type="ECO:0000256" key="2">
    <source>
        <dbReference type="PROSITE-ProRule" id="PRU00124"/>
    </source>
</evidence>
<keyword evidence="1 2" id="KW-1015">Disulfide bond</keyword>